<organism evidence="2 3">
    <name type="scientific">Rhamnella rubrinervis</name>
    <dbReference type="NCBI Taxonomy" id="2594499"/>
    <lineage>
        <taxon>Eukaryota</taxon>
        <taxon>Viridiplantae</taxon>
        <taxon>Streptophyta</taxon>
        <taxon>Embryophyta</taxon>
        <taxon>Tracheophyta</taxon>
        <taxon>Spermatophyta</taxon>
        <taxon>Magnoliopsida</taxon>
        <taxon>eudicotyledons</taxon>
        <taxon>Gunneridae</taxon>
        <taxon>Pentapetalae</taxon>
        <taxon>rosids</taxon>
        <taxon>fabids</taxon>
        <taxon>Rosales</taxon>
        <taxon>Rhamnaceae</taxon>
        <taxon>rhamnoid group</taxon>
        <taxon>Rhamneae</taxon>
        <taxon>Rhamnella</taxon>
    </lineage>
</organism>
<proteinExistence type="predicted"/>
<gene>
    <name evidence="2" type="ORF">FNV43_RR08435</name>
</gene>
<name>A0A8K0H8B7_9ROSA</name>
<keyword evidence="1" id="KW-0472">Membrane</keyword>
<evidence type="ECO:0000313" key="2">
    <source>
        <dbReference type="EMBL" id="KAF3447732.1"/>
    </source>
</evidence>
<reference evidence="2" key="1">
    <citation type="submission" date="2020-03" db="EMBL/GenBank/DDBJ databases">
        <title>A high-quality chromosome-level genome assembly of a woody plant with both climbing and erect habits, Rhamnella rubrinervis.</title>
        <authorList>
            <person name="Lu Z."/>
            <person name="Yang Y."/>
            <person name="Zhu X."/>
            <person name="Sun Y."/>
        </authorList>
    </citation>
    <scope>NUCLEOTIDE SEQUENCE</scope>
    <source>
        <strain evidence="2">BYM</strain>
        <tissue evidence="2">Leaf</tissue>
    </source>
</reference>
<dbReference type="Proteomes" id="UP000796880">
    <property type="component" value="Unassembled WGS sequence"/>
</dbReference>
<feature type="transmembrane region" description="Helical" evidence="1">
    <location>
        <begin position="15"/>
        <end position="34"/>
    </location>
</feature>
<dbReference type="EMBL" id="VOIH02000004">
    <property type="protein sequence ID" value="KAF3447732.1"/>
    <property type="molecule type" value="Genomic_DNA"/>
</dbReference>
<dbReference type="AlphaFoldDB" id="A0A8K0H8B7"/>
<evidence type="ECO:0000313" key="3">
    <source>
        <dbReference type="Proteomes" id="UP000796880"/>
    </source>
</evidence>
<sequence length="77" mass="8203">MPLVFESALKSSNNYLPIGIISLLLGLHLCHGLLKSSVTRAGSATGDVPTTLPWNGVVFAPIVRATITADKFRILMP</sequence>
<protein>
    <submittedName>
        <fullName evidence="2">Uncharacterized protein</fullName>
    </submittedName>
</protein>
<accession>A0A8K0H8B7</accession>
<keyword evidence="1" id="KW-1133">Transmembrane helix</keyword>
<keyword evidence="3" id="KW-1185">Reference proteome</keyword>
<comment type="caution">
    <text evidence="2">The sequence shown here is derived from an EMBL/GenBank/DDBJ whole genome shotgun (WGS) entry which is preliminary data.</text>
</comment>
<keyword evidence="1" id="KW-0812">Transmembrane</keyword>
<evidence type="ECO:0000256" key="1">
    <source>
        <dbReference type="SAM" id="Phobius"/>
    </source>
</evidence>